<proteinExistence type="inferred from homology"/>
<evidence type="ECO:0000256" key="6">
    <source>
        <dbReference type="SAM" id="SignalP"/>
    </source>
</evidence>
<feature type="chain" id="PRO_5046120009" description="High-affinity zinc uptake system protein ZnuA" evidence="6">
    <location>
        <begin position="22"/>
        <end position="298"/>
    </location>
</feature>
<evidence type="ECO:0000313" key="7">
    <source>
        <dbReference type="EMBL" id="MEI4551967.1"/>
    </source>
</evidence>
<dbReference type="InterPro" id="IPR006127">
    <property type="entry name" value="ZnuA-like"/>
</dbReference>
<dbReference type="EMBL" id="JBAWKS010000002">
    <property type="protein sequence ID" value="MEI4551967.1"/>
    <property type="molecule type" value="Genomic_DNA"/>
</dbReference>
<keyword evidence="4 6" id="KW-0732">Signal</keyword>
<organism evidence="7 8">
    <name type="scientific">Pseudoalteromonas spongiae</name>
    <dbReference type="NCBI Taxonomy" id="298657"/>
    <lineage>
        <taxon>Bacteria</taxon>
        <taxon>Pseudomonadati</taxon>
        <taxon>Pseudomonadota</taxon>
        <taxon>Gammaproteobacteria</taxon>
        <taxon>Alteromonadales</taxon>
        <taxon>Pseudoalteromonadaceae</taxon>
        <taxon>Pseudoalteromonas</taxon>
    </lineage>
</organism>
<evidence type="ECO:0000256" key="2">
    <source>
        <dbReference type="ARBA" id="ARBA00015915"/>
    </source>
</evidence>
<gene>
    <name evidence="7" type="ORF">WAE96_19985</name>
</gene>
<accession>A0ABU8F123</accession>
<keyword evidence="5" id="KW-0862">Zinc</keyword>
<evidence type="ECO:0000256" key="5">
    <source>
        <dbReference type="ARBA" id="ARBA00022906"/>
    </source>
</evidence>
<dbReference type="Proteomes" id="UP001382455">
    <property type="component" value="Unassembled WGS sequence"/>
</dbReference>
<protein>
    <recommendedName>
        <fullName evidence="2">High-affinity zinc uptake system protein ZnuA</fullName>
    </recommendedName>
</protein>
<keyword evidence="5" id="KW-0406">Ion transport</keyword>
<feature type="signal peptide" evidence="6">
    <location>
        <begin position="1"/>
        <end position="21"/>
    </location>
</feature>
<dbReference type="InterPro" id="IPR050492">
    <property type="entry name" value="Bact_metal-bind_prot9"/>
</dbReference>
<reference evidence="7 8" key="1">
    <citation type="submission" date="2023-12" db="EMBL/GenBank/DDBJ databases">
        <title>Friends and Foes: Symbiotic and Algicidal bacterial influence on Karenia brevis blooms.</title>
        <authorList>
            <person name="Fei C."/>
            <person name="Mohamed A.R."/>
            <person name="Booker A."/>
            <person name="Arshad M."/>
            <person name="Klass S."/>
            <person name="Ahn S."/>
            <person name="Gilbert P.M."/>
            <person name="Heil C.A."/>
            <person name="Martinez J.M."/>
            <person name="Amin S.A."/>
        </authorList>
    </citation>
    <scope>NUCLEOTIDE SEQUENCE [LARGE SCALE GENOMIC DNA]</scope>
    <source>
        <strain evidence="7 8">CE15</strain>
    </source>
</reference>
<dbReference type="Pfam" id="PF01297">
    <property type="entry name" value="ZnuA"/>
    <property type="match status" value="1"/>
</dbReference>
<evidence type="ECO:0000256" key="4">
    <source>
        <dbReference type="ARBA" id="ARBA00022729"/>
    </source>
</evidence>
<evidence type="ECO:0000256" key="1">
    <source>
        <dbReference type="ARBA" id="ARBA00011028"/>
    </source>
</evidence>
<comment type="similarity">
    <text evidence="1">Belongs to the bacterial solute-binding protein 9 family.</text>
</comment>
<keyword evidence="3" id="KW-0813">Transport</keyword>
<dbReference type="PANTHER" id="PTHR42953">
    <property type="entry name" value="HIGH-AFFINITY ZINC UPTAKE SYSTEM PROTEIN ZNUA-RELATED"/>
    <property type="match status" value="1"/>
</dbReference>
<name>A0ABU8F123_9GAMM</name>
<comment type="caution">
    <text evidence="7">The sequence shown here is derived from an EMBL/GenBank/DDBJ whole genome shotgun (WGS) entry which is preliminary data.</text>
</comment>
<sequence length="298" mass="33044">MFYKIMFSVMVFCITLSNAYAQHGKLHVGTTLHPYYAYVANIVGNQGEVIPLIETGFNPHNYSLSPADIGRLKNMDALVVNGIGHDDFALDGFNRIKPQGVTLIKANDQVPLLRKNHKVNPHTFVSIDAAIRQVYAIAKSLGQLAPEQAKYFSKNAFLYAKKLRALKKPVQDILINHDLSNVRIASTHNAYGYLLQEFGLTVSAVVEPAHGVSPSASQLQQTINEIKKADIDVLFTELNMANSYVDVIEKATGIKVYHFSHMTHGQYSQDLVEREMKHNLTMLAKALTFAASKSGNTL</sequence>
<dbReference type="PANTHER" id="PTHR42953:SF3">
    <property type="entry name" value="HIGH-AFFINITY ZINC UPTAKE SYSTEM PROTEIN ZNUA"/>
    <property type="match status" value="1"/>
</dbReference>
<evidence type="ECO:0000313" key="8">
    <source>
        <dbReference type="Proteomes" id="UP001382455"/>
    </source>
</evidence>
<dbReference type="SUPFAM" id="SSF53807">
    <property type="entry name" value="Helical backbone' metal receptor"/>
    <property type="match status" value="1"/>
</dbReference>
<keyword evidence="5" id="KW-0864">Zinc transport</keyword>
<dbReference type="Gene3D" id="3.40.50.1980">
    <property type="entry name" value="Nitrogenase molybdenum iron protein domain"/>
    <property type="match status" value="2"/>
</dbReference>
<keyword evidence="8" id="KW-1185">Reference proteome</keyword>
<evidence type="ECO:0000256" key="3">
    <source>
        <dbReference type="ARBA" id="ARBA00022448"/>
    </source>
</evidence>
<dbReference type="RefSeq" id="WP_336436848.1">
    <property type="nucleotide sequence ID" value="NZ_JBAWKS010000002.1"/>
</dbReference>